<keyword evidence="9" id="KW-1185">Reference proteome</keyword>
<evidence type="ECO:0000313" key="8">
    <source>
        <dbReference type="EMBL" id="KRN76670.1"/>
    </source>
</evidence>
<feature type="compositionally biased region" description="Polar residues" evidence="5">
    <location>
        <begin position="36"/>
        <end position="55"/>
    </location>
</feature>
<keyword evidence="3 6" id="KW-0732">Signal</keyword>
<dbReference type="AlphaFoldDB" id="A0A0R2JH64"/>
<organism evidence="8 9">
    <name type="scientific">Weissella minor</name>
    <dbReference type="NCBI Taxonomy" id="1620"/>
    <lineage>
        <taxon>Bacteria</taxon>
        <taxon>Bacillati</taxon>
        <taxon>Bacillota</taxon>
        <taxon>Bacilli</taxon>
        <taxon>Lactobacillales</taxon>
        <taxon>Lactobacillaceae</taxon>
        <taxon>Weissella</taxon>
    </lineage>
</organism>
<evidence type="ECO:0000313" key="9">
    <source>
        <dbReference type="Proteomes" id="UP000051673"/>
    </source>
</evidence>
<sequence length="364" mass="39217">MNKKHLLVASAALAAMVATDGATTAHADENKANAPVASQATEGTKTTDSVQTLTSEDAVDATDKSDVEADEEAEAETDAKDDAEKAESETDAKDDAEKTESEADAKDDAEKTESEADAKDDAEKTESEADAKDDAEKTESETEATDEAAKPKVNAPVKEAPKATQKKSTPAKPAQKKSTPAKPVASAKAADKQDLYDAKYIEIGDRYYELTESIWDMVIEDPYFLEDLSDSELDDFLNTYYYNVIDMYNELLAFIEANGADDDLLEALADMEEYLYDFEDIFDYVFDDYVEEDENSADQGQGVSINPEAIGATNHNTADTRMAKYHGQANALPETASDQQNGLAIAGAALLAGLGALGFAKKRA</sequence>
<gene>
    <name evidence="8" type="ORF">IV67_GL000174</name>
</gene>
<protein>
    <recommendedName>
        <fullName evidence="7">Gram-positive cocci surface proteins LPxTG domain-containing protein</fullName>
    </recommendedName>
</protein>
<evidence type="ECO:0000256" key="5">
    <source>
        <dbReference type="SAM" id="MobiDB-lite"/>
    </source>
</evidence>
<dbReference type="EMBL" id="JQCD01000024">
    <property type="protein sequence ID" value="KRN76670.1"/>
    <property type="molecule type" value="Genomic_DNA"/>
</dbReference>
<evidence type="ECO:0000256" key="4">
    <source>
        <dbReference type="ARBA" id="ARBA00023088"/>
    </source>
</evidence>
<accession>A0A0R2JH64</accession>
<evidence type="ECO:0000256" key="6">
    <source>
        <dbReference type="SAM" id="SignalP"/>
    </source>
</evidence>
<evidence type="ECO:0000259" key="7">
    <source>
        <dbReference type="PROSITE" id="PS50847"/>
    </source>
</evidence>
<dbReference type="PATRIC" id="fig|1620.3.peg.179"/>
<evidence type="ECO:0000256" key="2">
    <source>
        <dbReference type="ARBA" id="ARBA00022525"/>
    </source>
</evidence>
<dbReference type="Pfam" id="PF00746">
    <property type="entry name" value="Gram_pos_anchor"/>
    <property type="match status" value="1"/>
</dbReference>
<feature type="domain" description="Gram-positive cocci surface proteins LPxTG" evidence="7">
    <location>
        <begin position="332"/>
        <end position="364"/>
    </location>
</feature>
<dbReference type="STRING" id="1620.IV67_GL000174"/>
<dbReference type="RefSeq" id="WP_057787251.1">
    <property type="nucleotide sequence ID" value="NZ_JQCD01000024.1"/>
</dbReference>
<feature type="signal peptide" evidence="6">
    <location>
        <begin position="1"/>
        <end position="27"/>
    </location>
</feature>
<proteinExistence type="predicted"/>
<dbReference type="NCBIfam" id="TIGR01167">
    <property type="entry name" value="LPXTG_anchor"/>
    <property type="match status" value="1"/>
</dbReference>
<feature type="chain" id="PRO_5006418952" description="Gram-positive cocci surface proteins LPxTG domain-containing protein" evidence="6">
    <location>
        <begin position="28"/>
        <end position="364"/>
    </location>
</feature>
<name>A0A0R2JH64_9LACO</name>
<keyword evidence="1" id="KW-0134">Cell wall</keyword>
<keyword evidence="4" id="KW-0572">Peptidoglycan-anchor</keyword>
<evidence type="ECO:0000256" key="1">
    <source>
        <dbReference type="ARBA" id="ARBA00022512"/>
    </source>
</evidence>
<reference evidence="8 9" key="1">
    <citation type="journal article" date="2015" name="Genome Announc.">
        <title>Expanding the biotechnology potential of lactobacilli through comparative genomics of 213 strains and associated genera.</title>
        <authorList>
            <person name="Sun Z."/>
            <person name="Harris H.M."/>
            <person name="McCann A."/>
            <person name="Guo C."/>
            <person name="Argimon S."/>
            <person name="Zhang W."/>
            <person name="Yang X."/>
            <person name="Jeffery I.B."/>
            <person name="Cooney J.C."/>
            <person name="Kagawa T.F."/>
            <person name="Liu W."/>
            <person name="Song Y."/>
            <person name="Salvetti E."/>
            <person name="Wrobel A."/>
            <person name="Rasinkangas P."/>
            <person name="Parkhill J."/>
            <person name="Rea M.C."/>
            <person name="O'Sullivan O."/>
            <person name="Ritari J."/>
            <person name="Douillard F.P."/>
            <person name="Paul Ross R."/>
            <person name="Yang R."/>
            <person name="Briner A.E."/>
            <person name="Felis G.E."/>
            <person name="de Vos W.M."/>
            <person name="Barrangou R."/>
            <person name="Klaenhammer T.R."/>
            <person name="Caufield P.W."/>
            <person name="Cui Y."/>
            <person name="Zhang H."/>
            <person name="O'Toole P.W."/>
        </authorList>
    </citation>
    <scope>NUCLEOTIDE SEQUENCE [LARGE SCALE GENOMIC DNA]</scope>
    <source>
        <strain evidence="8 9">DSM 20014</strain>
    </source>
</reference>
<keyword evidence="2" id="KW-0964">Secreted</keyword>
<feature type="region of interest" description="Disordered" evidence="5">
    <location>
        <begin position="24"/>
        <end position="188"/>
    </location>
</feature>
<comment type="caution">
    <text evidence="8">The sequence shown here is derived from an EMBL/GenBank/DDBJ whole genome shotgun (WGS) entry which is preliminary data.</text>
</comment>
<feature type="compositionally biased region" description="Basic and acidic residues" evidence="5">
    <location>
        <begin position="77"/>
        <end position="140"/>
    </location>
</feature>
<evidence type="ECO:0000256" key="3">
    <source>
        <dbReference type="ARBA" id="ARBA00022729"/>
    </source>
</evidence>
<dbReference type="InterPro" id="IPR019931">
    <property type="entry name" value="LPXTG_anchor"/>
</dbReference>
<dbReference type="Proteomes" id="UP000051673">
    <property type="component" value="Unassembled WGS sequence"/>
</dbReference>
<dbReference type="PROSITE" id="PS50847">
    <property type="entry name" value="GRAM_POS_ANCHORING"/>
    <property type="match status" value="1"/>
</dbReference>